<evidence type="ECO:0000313" key="10">
    <source>
        <dbReference type="EMBL" id="OGX90881.1"/>
    </source>
</evidence>
<evidence type="ECO:0000256" key="5">
    <source>
        <dbReference type="ARBA" id="ARBA00023077"/>
    </source>
</evidence>
<accession>A0A1G1TJ28</accession>
<dbReference type="EMBL" id="MDZA01000110">
    <property type="protein sequence ID" value="OGX90881.1"/>
    <property type="molecule type" value="Genomic_DNA"/>
</dbReference>
<dbReference type="PROSITE" id="PS52016">
    <property type="entry name" value="TONB_DEPENDENT_REC_3"/>
    <property type="match status" value="1"/>
</dbReference>
<reference evidence="10 11" key="1">
    <citation type="submission" date="2016-08" db="EMBL/GenBank/DDBJ databases">
        <title>Hymenobacter coccineus sp. nov., Hymenobacter lapidarius sp. nov. and Hymenobacter glacialis sp. nov., isolated from Antarctic soil.</title>
        <authorList>
            <person name="Sedlacek I."/>
            <person name="Kralova S."/>
            <person name="Kyrova K."/>
            <person name="Maslanova I."/>
            <person name="Stankova E."/>
            <person name="Vrbovska V."/>
            <person name="Nemec M."/>
            <person name="Bartak M."/>
            <person name="Svec P."/>
            <person name="Busse H.-J."/>
            <person name="Pantucek R."/>
        </authorList>
    </citation>
    <scope>NUCLEOTIDE SEQUENCE [LARGE SCALE GENOMIC DNA]</scope>
    <source>
        <strain evidence="10 11">CCM 8649</strain>
    </source>
</reference>
<keyword evidence="7 8" id="KW-0998">Cell outer membrane</keyword>
<evidence type="ECO:0000259" key="9">
    <source>
        <dbReference type="Pfam" id="PF00593"/>
    </source>
</evidence>
<evidence type="ECO:0000256" key="8">
    <source>
        <dbReference type="PROSITE-ProRule" id="PRU01360"/>
    </source>
</evidence>
<evidence type="ECO:0000256" key="2">
    <source>
        <dbReference type="ARBA" id="ARBA00022448"/>
    </source>
</evidence>
<keyword evidence="3 8" id="KW-1134">Transmembrane beta strand</keyword>
<evidence type="ECO:0000256" key="4">
    <source>
        <dbReference type="ARBA" id="ARBA00022692"/>
    </source>
</evidence>
<dbReference type="GO" id="GO:0009279">
    <property type="term" value="C:cell outer membrane"/>
    <property type="evidence" value="ECO:0007669"/>
    <property type="project" value="UniProtKB-SubCell"/>
</dbReference>
<evidence type="ECO:0000256" key="7">
    <source>
        <dbReference type="ARBA" id="ARBA00023237"/>
    </source>
</evidence>
<dbReference type="Gene3D" id="2.40.170.20">
    <property type="entry name" value="TonB-dependent receptor, beta-barrel domain"/>
    <property type="match status" value="1"/>
</dbReference>
<dbReference type="Pfam" id="PF00593">
    <property type="entry name" value="TonB_dep_Rec_b-barrel"/>
    <property type="match status" value="1"/>
</dbReference>
<proteinExistence type="inferred from homology"/>
<keyword evidence="11" id="KW-1185">Reference proteome</keyword>
<organism evidence="10 11">
    <name type="scientific">Hymenobacter coccineus</name>
    <dbReference type="NCBI Taxonomy" id="1908235"/>
    <lineage>
        <taxon>Bacteria</taxon>
        <taxon>Pseudomonadati</taxon>
        <taxon>Bacteroidota</taxon>
        <taxon>Cytophagia</taxon>
        <taxon>Cytophagales</taxon>
        <taxon>Hymenobacteraceae</taxon>
        <taxon>Hymenobacter</taxon>
    </lineage>
</organism>
<keyword evidence="6 8" id="KW-0472">Membrane</keyword>
<dbReference type="SUPFAM" id="SSF56935">
    <property type="entry name" value="Porins"/>
    <property type="match status" value="1"/>
</dbReference>
<dbReference type="InterPro" id="IPR039426">
    <property type="entry name" value="TonB-dep_rcpt-like"/>
</dbReference>
<dbReference type="AlphaFoldDB" id="A0A1G1TJ28"/>
<keyword evidence="4 8" id="KW-0812">Transmembrane</keyword>
<gene>
    <name evidence="10" type="ORF">BEN49_06030</name>
</gene>
<sequence>MRQLFGTDAVYTLRPTAYDPNLKWEQTKTYDAGLDYGFFSNRLTGSVDVYLRKTDDLLAVIPVPAGSNFSNTLLTNIGSLENRGIELAVNYNLVQGERFNWSVNLNATMNRTKITKLTQVEDPNYLGTPVGNIGNFQFVQVNTVGYAPNAFFLYQQKYENGKPLQDPASNTSLAQYVDQNGDGLINERDKVHTHDPSPKAILGFSSNMSYGKASLAFTVRSNIGNYVYNGIDAGQGNYYGLKTGLGYAANVVPDIYTTGFLTGQPYSDYYLQNASFVRLQNVTLGYDFGSLLKAGTTLRLTLAGQNLLVLTKYTGLDPEHFDGRDSQFYPLPRTVTLGLNLGI</sequence>
<evidence type="ECO:0000313" key="11">
    <source>
        <dbReference type="Proteomes" id="UP000177506"/>
    </source>
</evidence>
<feature type="domain" description="TonB-dependent receptor-like beta-barrel" evidence="9">
    <location>
        <begin position="15"/>
        <end position="168"/>
    </location>
</feature>
<dbReference type="InterPro" id="IPR036942">
    <property type="entry name" value="Beta-barrel_TonB_sf"/>
</dbReference>
<dbReference type="InterPro" id="IPR000531">
    <property type="entry name" value="Beta-barrel_TonB"/>
</dbReference>
<name>A0A1G1TJ28_9BACT</name>
<dbReference type="RefSeq" id="WP_070742514.1">
    <property type="nucleotide sequence ID" value="NZ_MDZA01000110.1"/>
</dbReference>
<keyword evidence="2 8" id="KW-0813">Transport</keyword>
<evidence type="ECO:0000256" key="3">
    <source>
        <dbReference type="ARBA" id="ARBA00022452"/>
    </source>
</evidence>
<keyword evidence="5" id="KW-0798">TonB box</keyword>
<comment type="subcellular location">
    <subcellularLocation>
        <location evidence="1 8">Cell outer membrane</location>
        <topology evidence="1 8">Multi-pass membrane protein</topology>
    </subcellularLocation>
</comment>
<comment type="similarity">
    <text evidence="8">Belongs to the TonB-dependent receptor family.</text>
</comment>
<evidence type="ECO:0000256" key="1">
    <source>
        <dbReference type="ARBA" id="ARBA00004571"/>
    </source>
</evidence>
<protein>
    <recommendedName>
        <fullName evidence="9">TonB-dependent receptor-like beta-barrel domain-containing protein</fullName>
    </recommendedName>
</protein>
<evidence type="ECO:0000256" key="6">
    <source>
        <dbReference type="ARBA" id="ARBA00023136"/>
    </source>
</evidence>
<comment type="caution">
    <text evidence="10">The sequence shown here is derived from an EMBL/GenBank/DDBJ whole genome shotgun (WGS) entry which is preliminary data.</text>
</comment>
<dbReference type="Proteomes" id="UP000177506">
    <property type="component" value="Unassembled WGS sequence"/>
</dbReference>